<dbReference type="Gene3D" id="3.40.50.300">
    <property type="entry name" value="P-loop containing nucleotide triphosphate hydrolases"/>
    <property type="match status" value="1"/>
</dbReference>
<dbReference type="SMART" id="SM00382">
    <property type="entry name" value="AAA"/>
    <property type="match status" value="2"/>
</dbReference>
<protein>
    <submittedName>
        <fullName evidence="10">E3 ubiquitin-protein ligase</fullName>
    </submittedName>
</protein>
<dbReference type="GO" id="GO:0004842">
    <property type="term" value="F:ubiquitin-protein transferase activity"/>
    <property type="evidence" value="ECO:0007669"/>
    <property type="project" value="InterPro"/>
</dbReference>
<organism evidence="10 11">
    <name type="scientific">Oopsacas minuta</name>
    <dbReference type="NCBI Taxonomy" id="111878"/>
    <lineage>
        <taxon>Eukaryota</taxon>
        <taxon>Metazoa</taxon>
        <taxon>Porifera</taxon>
        <taxon>Hexactinellida</taxon>
        <taxon>Hexasterophora</taxon>
        <taxon>Lyssacinosida</taxon>
        <taxon>Leucopsacidae</taxon>
        <taxon>Oopsacas</taxon>
    </lineage>
</organism>
<evidence type="ECO:0000256" key="5">
    <source>
        <dbReference type="ARBA" id="ARBA00022833"/>
    </source>
</evidence>
<comment type="subcellular location">
    <subcellularLocation>
        <location evidence="1">Cytoplasm</location>
    </subcellularLocation>
</comment>
<evidence type="ECO:0000256" key="7">
    <source>
        <dbReference type="PROSITE-ProRule" id="PRU00175"/>
    </source>
</evidence>
<evidence type="ECO:0000259" key="9">
    <source>
        <dbReference type="PROSITE" id="PS51981"/>
    </source>
</evidence>
<gene>
    <name evidence="10" type="ORF">LOD99_15042</name>
</gene>
<proteinExistence type="predicted"/>
<dbReference type="EMBL" id="JAKMXF010000066">
    <property type="protein sequence ID" value="KAI6659371.1"/>
    <property type="molecule type" value="Genomic_DNA"/>
</dbReference>
<evidence type="ECO:0000256" key="3">
    <source>
        <dbReference type="ARBA" id="ARBA00022723"/>
    </source>
</evidence>
<keyword evidence="2" id="KW-0963">Cytoplasm</keyword>
<reference evidence="10 11" key="1">
    <citation type="journal article" date="2023" name="BMC Biol.">
        <title>The compact genome of the sponge Oopsacas minuta (Hexactinellida) is lacking key metazoan core genes.</title>
        <authorList>
            <person name="Santini S."/>
            <person name="Schenkelaars Q."/>
            <person name="Jourda C."/>
            <person name="Duchesne M."/>
            <person name="Belahbib H."/>
            <person name="Rocher C."/>
            <person name="Selva M."/>
            <person name="Riesgo A."/>
            <person name="Vervoort M."/>
            <person name="Leys S.P."/>
            <person name="Kodjabachian L."/>
            <person name="Le Bivic A."/>
            <person name="Borchiellini C."/>
            <person name="Claverie J.M."/>
            <person name="Renard E."/>
        </authorList>
    </citation>
    <scope>NUCLEOTIDE SEQUENCE [LARGE SCALE GENOMIC DNA]</scope>
    <source>
        <strain evidence="10">SPO-2</strain>
    </source>
</reference>
<feature type="domain" description="RZ-type" evidence="9">
    <location>
        <begin position="4153"/>
        <end position="4220"/>
    </location>
</feature>
<dbReference type="Pfam" id="PF20173">
    <property type="entry name" value="ZnF_RZ-type"/>
    <property type="match status" value="1"/>
</dbReference>
<dbReference type="GO" id="GO:0002376">
    <property type="term" value="P:immune system process"/>
    <property type="evidence" value="ECO:0007669"/>
    <property type="project" value="UniProtKB-KW"/>
</dbReference>
<evidence type="ECO:0000256" key="2">
    <source>
        <dbReference type="ARBA" id="ARBA00022490"/>
    </source>
</evidence>
<evidence type="ECO:0000256" key="4">
    <source>
        <dbReference type="ARBA" id="ARBA00022771"/>
    </source>
</evidence>
<dbReference type="Proteomes" id="UP001165289">
    <property type="component" value="Unassembled WGS sequence"/>
</dbReference>
<dbReference type="SUPFAM" id="SSF52540">
    <property type="entry name" value="P-loop containing nucleoside triphosphate hydrolases"/>
    <property type="match status" value="1"/>
</dbReference>
<dbReference type="GO" id="GO:0005737">
    <property type="term" value="C:cytoplasm"/>
    <property type="evidence" value="ECO:0007669"/>
    <property type="project" value="UniProtKB-SubCell"/>
</dbReference>
<dbReference type="PANTHER" id="PTHR22605">
    <property type="entry name" value="RZ-TYPE DOMAIN-CONTAINING PROTEIN"/>
    <property type="match status" value="1"/>
</dbReference>
<dbReference type="GO" id="GO:0008270">
    <property type="term" value="F:zinc ion binding"/>
    <property type="evidence" value="ECO:0007669"/>
    <property type="project" value="UniProtKB-KW"/>
</dbReference>
<evidence type="ECO:0000256" key="6">
    <source>
        <dbReference type="ARBA" id="ARBA00022859"/>
    </source>
</evidence>
<dbReference type="InterPro" id="IPR027417">
    <property type="entry name" value="P-loop_NTPase"/>
</dbReference>
<accession>A0AAV7KE71</accession>
<evidence type="ECO:0000256" key="1">
    <source>
        <dbReference type="ARBA" id="ARBA00004496"/>
    </source>
</evidence>
<comment type="caution">
    <text evidence="10">The sequence shown here is derived from an EMBL/GenBank/DDBJ whole genome shotgun (WGS) entry which is preliminary data.</text>
</comment>
<keyword evidence="3" id="KW-0479">Metal-binding</keyword>
<dbReference type="PROSITE" id="PS50089">
    <property type="entry name" value="ZF_RING_2"/>
    <property type="match status" value="1"/>
</dbReference>
<dbReference type="InterPro" id="IPR003593">
    <property type="entry name" value="AAA+_ATPase"/>
</dbReference>
<sequence>MDCSPIQSKKLIKRCVSSHCKFNDNFPNGAPNSFKVCPMCGENLQFEDAVSIPISKPQCEIISKPKESLEETNSLSFQSSSLKIMFKTIMFLEHYKSINGNLTLRFNGVSFGNLKEDTTCMKLTERIKYGERDYIFLEGCVIIPQENIRFHSRSSFEISYKYFLNGKEENLGQGDKYNRCLYIRWGNLQDNIIDKYDTMVLPNEIGMLSDIKLGKNSFHLFANHTYIKEKFTFEEQVLTLQTISQGIFSSYLGVKDDFVNPEVESVTRWIVSEIKIDKSSENLLRFLIFSLLLVRKRKPEEEYKKLLEKVLNTFTLHDIAYLIAKKIFFFENFQNSEKTIQNLQECFDNIIFTGSPNVSSKHLITFLPLYHCMFKFSNRFVIFHKQQEILANEYWGFPANIDTKCCYNFQDVNYCESALKILRDYDPILPYSIVLITISNENFQQFSSNIINYQYLLPVLVYRIKSWPSDYTPMQLRCQIYSYMISKLHENQQFITESDLYLMCESIFYLWELDDKFIDTDIVFLHLTLTVKILQMLEEIQQNILSTNDSESFFVNTKHFKSSSELILILIQKLDSFLNIRDTINFEIIIQRINVWDSLFSLEFPNTYNWQQVVEKQFLLAIQDLSDTIQLKVFVYLSTNHKFGTKIHSCFKFRIIDLLSQKQDHASLEIILSNLLHLPITAELLEILNVIYKQQKDTFEENPTSHILSWTPWQILFKFSLHGIEYNSYGITQQVRHAEDEFVIILQSLKQSNIQMKNLRHLNEGRERFLSIFDTLTSRNIIRQAEFDRASIEDVIQVSKEKLYFFDEQTELILNFICILNFSTHLLESQELKDFLKIDFEAQPLNEICNGNLPVDYRILPNSILATNLNLPHIQRMLNASFHLRKSNVFLNIFKRIVLRKYNFSQAKILDIQEVYDEIWYPAYLKCEVIVTALHNRKIRLVNVEKHFSIFREAKDKIKHEISCLSSAISIMKLKFRNPDEEINNSARLIFKYFQLQESSKVATLIYQVHVHYCKEGDFVQLDTLVNLQKEQFITENTLEIITVELETIFAQVNKFDSFAESLLKTFLNHPNFILWARATLKDTQQVKVFVDLALTSCDVTDFDINCITCLRSVCNTLAPLIFDMSPNCNYDQFINLFNQVIDQIVDKKGFLKTFNEAANLLHIWKHLELAHSSVGKSTIQELTDIFEVGYFEVNLDNNGGDGNIHLYIQHSPISRVYNLENLKDLQSKIALIKAESNATQHIKLFTSIFGYITEISLMVEKLKYLGHISYVNYVKQFKCQAEAIPILKSEIELGNAELNTWSVTLDFARNKFYSLNFFTDLQILILRRDLSLFQRETILNPQIIHLLSMLNPNVTKQEISRGLATISDSLPSEQSESRPMADSLHEEIVDNSGFPESFPDTFNETDRQFCQSICVEGYLDLTLCIIGIQQLKRDSNDYDETDLLEFCLNSTELIGGSNEEIEVDTTSSVDSNLDQSLHNLIRQSDQMHISLEILSVFLERIRMDNRTVSRPLPNTCKPGQPNLIFVPNYEMIYFVLSQYLAYEDVQSSPSNHELILCTSETSFYEIDIFFRRVILDKDSGSLFCLLFIEKLCYETAVKSITYLNKYMSSINNPNFKLLLLCSTESENTSYFASTMYKYKRVTPSSLEDNILKEGLFKRFSFQENMVLNNFSCVQPACLIDAQKSRVRIVASHSVGAGKSLAINELANKLKHMQDLDQDCSITIPLHGSNVKEGVVVKYLLASKTVEGRIPSFLFHFDVSSTITEEVIPFLFKVLILGYLKDTVGNVWSCRAVDYYTIEITLEPENSFLSRFCNLFPITFCLQPKQSLQKMIENTACSERTLSENEFLSQDRQRVYTYLHKKEMKQNLEDFYYSKENGVYGNPTQFLEIILKYSGLDNPSWSEVNNFIRYLSQQLLCCERNIYCQQVNEWKGFKTFLINMIIPMSRDIATPSLSNTFESYSHDILTGYSIQSRRRWEQKNLPYLYLNEDMQTMTFFGVHITKNLNLIDQFNPSKILEKKVVSKDLYLTLLRNRVDFQDDCMNWNKEKKISVLANVIGIKHIFESDGKQVIIDPNPSYVLTIDNLKKILAIHMRFRCNIPVIIMGETGCGKTQLVYYMCQLQAQYVKRNNMRVLKVHGGITDQDIIEELSESIKLAQENVHYNIDTVLFFDEANTSHSIGLIKEILIDRRVNGKSIPKDIRLQFVAACNPYRRHSEEMFSKLLSAGLGKATLNKEATEKFGKIPLRELVYRVVELPKSLLPLVWDFGQLSPGVEESYIKEIIKGHLDKSPIKLSTELLKRITEILSITQQYMRYRNDECSFVSLRDVERTMKVMKWFFEMIPRFVTNLTLDQISTSLLLSLSVCYRARLQFRISYDSKLVESFKPPLSTLRDESIIIDEIEKFQSAVADSMKVGEHIAKNSSLKENLFMMFVCIELRIPLFIIGKPGSSKSLAKAIVNNSMEGEGSRQDSKLRDFKRVEMLSYQCSQLSTSQGILNLFKTCKLIQSRENPEKFVSCVVLEEVGLAEDSPQLPLKVLHPLLEDDSAFVGKDNLDLKVGNDKVAFLGLSNWALDPAKMNRGIMVCLDEPHKEELILTAKAICDSKQDDAIHAQNIIPFINGLVNAYITLMQTQKNNMDIQYFGLRDFYSLIKMIYHICRKEDTPLNSGILRHAVERNFGGLEGLHPFEIFQQCVCLSGDKDKVLECSPLELIKANLASHQGSFYTRNRYLLLLTENFAALDIIHHAQLVKSDENRVIFGSSFPNDSEYSVVCRNINLIKSYIETGKTLILTNLLNLYESLYDVLNQYYFESLGKYWVDIGLGTHRVKCSVHQDFKLIIIADSKTVRKQFPSALINRFEKHTLKVCSILSEEERAVAENLSLWAERFVKIDLSGLIDIKYHVEDCIVGFQADTAYMLIYSLGGLRLSENQPQYKASMMELSKSKLLQMATPDSVLRLSKTKLQWEANTLLNTYLTLPLQDLQHYFQHIVKSSNYFSLITTHSMLLSESEVFDIENSLSEQQCSVSLYLLYLLQFQTNLQFSTRINELLNSQNSKAVNNIILIQCDNGNLHSDLISCARHHIIEQFEMLNPDQSRRIFFVIVIRMSRKSNTLSSYCGGVWETIHIDELRPPELTILPSFTDLIHLSLSDIFSGRTKAQELYPNLQVTFNQGTRLLATVQPAFSLLYERNGSHVRTLRRIEQFISLLHDSNFADISSKICEIISYLLDNNSISVYSKDWSRFAAFDEHLIQSAGTFRKALSKEINIALIPLVAETLAYLDRNGNIELIFMHTKPAIQEIWRSIFIDQHCFFNHLQSLSPLITDMKRSVPIISDGWNGNYFQARFPFSWIIVSTINEVRNNMKMHSGNTEIFADFEEAFEKTIIGELISSVDIQFEDSTVAICYLEDFINLIIYPKDVSEHKAHFLLILNGVLNLKRRIVQGSDNLEDENTESSSIKLTIPMIHVAYDMLVDRIGFIKQAFTLKFDGKDEIKTHIDFAINNDTQGKLGEFLDSLIFEAIIKDCKPDLNIILTEVDWEIWVSRVRRCQTIIESNFNIVLLDQEKNRNIRTEWNCIQAILIFVTNFVLLTGYDMKASLRQFHRMIFIKDTNFHSEKTMKRIFAVLNALTRKIHTDISEQLNIKCLKCKKPPADTIALACFHFRCRTCLPSITSDSKCPECIDDIYATVKGSEREHFVKICREMLEKQRKFREQSTNFVMELLSTITFASFGNEGKENGLIEYLVSYIALDHNVLENLPDAKSDNVMLFQEGILKPSPTVRLFLLQLLIKNRFHLLRSKLAEYMEMTLSHLQLKQKSHGHEMLVIFVQCFEDYFQSKCFTLPTESLRIQYISTLCHTDQRLENFGPLYQSDLSLAYIESVALVRFVALVICQWIIDKFDLKREAINILIDQKETVQRIEQKKVQLVVNFKRLIKSFEDLSQSVKCSQYLHFFFMKALYSHLGWGGIKSILCVEELKGVIPSKCFHLGNFDGRLDLFSSYGPLYQDARKIIRYLITQVDTQDINNWIKEQNQKKESRIVLQQSLIFAVFTDIYTENLKGGHQPMFPNKIQKFVKTIEEKYPTMPNELFELLEQLFLNRLFNGRIQELMLTPNSHGYTPTIAGILCHIGILLHYALDQEIENFLAPLTLIYMDPGKLCQKLFPTMENMEPSASFVKMAILEEGRWYECPNGHSYFIGECGKPWTAYSCPECGITIGGTLHKLHQGNLEQKRYTGHILGCPSKRSHLKSGIRRLSATSASVIRALMHGIFIWASAVKFSFDPTKLLSLVEYPGNIHISQFFFQHMLNDIYDISCITGKDFEESALIIHMVIDNIMSDHENIVQIDASLTSNDNRETWEFFFDRYFISPILVDVDKLLQEKLIYVLNDVGMLNHTIFRSLYEKDINPAQHEGYLWRFRSKIDFQHFSKAFNSQGLVIAVQYPLLEKFIREEHLLAATKFLPAIVKLRIKLSQKMYKCINNVKPQDTIQCFLVKLQEEKGESVMEELRHLVNEFAACWKLVGSEVIQRNGLRIQFSEIQSNITPILFIMPTTKGEKSILVALAELLINTHNSFIAEQKKYSILPEYGQQAEDTVSLPQLSQNHMIDYQGHLDKLILSNARYSLQFGLGTMVQYDFSNIERQLFDNFVLSKPFIIWDRSKPGYSLNNVAETMFHRIKELIPQEKLDEALAKRIINELLNIENISDILDLIEVVIGFAGSAGGFPNHKIISYLHDVLKYPVGQHLQSDAANSHCCMKHLVWLWQNISVAKAILFVQHNQHPFAKLSEHFYTQLSLEQNREFKTKLNLLPLKEILFAIHDFVIFFLRNLDVTQAQYPLYDCYTEYFKLEFGKDPEFFPSKIFTEDILVSHTIHIWTILAQEV</sequence>
<evidence type="ECO:0000313" key="10">
    <source>
        <dbReference type="EMBL" id="KAI6659371.1"/>
    </source>
</evidence>
<evidence type="ECO:0000313" key="11">
    <source>
        <dbReference type="Proteomes" id="UP001165289"/>
    </source>
</evidence>
<dbReference type="PROSITE" id="PS51981">
    <property type="entry name" value="ZF_RZ"/>
    <property type="match status" value="1"/>
</dbReference>
<dbReference type="InterPro" id="IPR031248">
    <property type="entry name" value="RNF213"/>
</dbReference>
<name>A0AAV7KE71_9METZ</name>
<keyword evidence="5" id="KW-0862">Zinc</keyword>
<dbReference type="InterPro" id="IPR001841">
    <property type="entry name" value="Znf_RING"/>
</dbReference>
<dbReference type="InterPro" id="IPR046439">
    <property type="entry name" value="ZF_RZ_dom"/>
</dbReference>
<feature type="domain" description="RING-type" evidence="8">
    <location>
        <begin position="3635"/>
        <end position="3671"/>
    </location>
</feature>
<dbReference type="GO" id="GO:0016887">
    <property type="term" value="F:ATP hydrolysis activity"/>
    <property type="evidence" value="ECO:0007669"/>
    <property type="project" value="InterPro"/>
</dbReference>
<keyword evidence="4 7" id="KW-0863">Zinc-finger</keyword>
<keyword evidence="6" id="KW-0391">Immunity</keyword>
<keyword evidence="11" id="KW-1185">Reference proteome</keyword>
<evidence type="ECO:0000259" key="8">
    <source>
        <dbReference type="PROSITE" id="PS50089"/>
    </source>
</evidence>
<dbReference type="PANTHER" id="PTHR22605:SF16">
    <property type="entry name" value="E3 UBIQUITIN-PROTEIN LIGASE RNF213"/>
    <property type="match status" value="1"/>
</dbReference>